<dbReference type="Proteomes" id="UP000295117">
    <property type="component" value="Unassembled WGS sequence"/>
</dbReference>
<dbReference type="SUPFAM" id="SSF53474">
    <property type="entry name" value="alpha/beta-Hydrolases"/>
    <property type="match status" value="1"/>
</dbReference>
<reference evidence="2 3" key="1">
    <citation type="journal article" date="2019" name="Sci. Rep.">
        <title>Extended insight into the Mycobacterium chelonae-abscessus complex through whole genome sequencing of Mycobacterium salmoniphilum outbreak and Mycobacterium salmoniphilum-like strains.</title>
        <authorList>
            <person name="Behra P.R.K."/>
            <person name="Das S."/>
            <person name="Pettersson B.M.F."/>
            <person name="Shirreff L."/>
            <person name="DuCote T."/>
            <person name="Jacobsson K.G."/>
            <person name="Ennis D.G."/>
            <person name="Kirsebom L.A."/>
        </authorList>
    </citation>
    <scope>NUCLEOTIDE SEQUENCE [LARGE SCALE GENOMIC DNA]</scope>
    <source>
        <strain evidence="2 3">DE 4585</strain>
    </source>
</reference>
<dbReference type="PANTHER" id="PTHR10992">
    <property type="entry name" value="METHYLESTERASE FAMILY MEMBER"/>
    <property type="match status" value="1"/>
</dbReference>
<gene>
    <name evidence="2" type="primary">pytH_2</name>
    <name evidence="2" type="ORF">DE4585_01038</name>
</gene>
<dbReference type="Gene3D" id="3.40.50.1820">
    <property type="entry name" value="alpha/beta hydrolase"/>
    <property type="match status" value="1"/>
</dbReference>
<accession>A0A4R8S4D1</accession>
<dbReference type="GO" id="GO:0080030">
    <property type="term" value="F:methyl indole-3-acetate esterase activity"/>
    <property type="evidence" value="ECO:0007669"/>
    <property type="project" value="TreeGrafter"/>
</dbReference>
<keyword evidence="2" id="KW-0378">Hydrolase</keyword>
<dbReference type="InterPro" id="IPR000073">
    <property type="entry name" value="AB_hydrolase_1"/>
</dbReference>
<feature type="domain" description="AB hydrolase-1" evidence="1">
    <location>
        <begin position="5"/>
        <end position="239"/>
    </location>
</feature>
<dbReference type="PANTHER" id="PTHR10992:SF1066">
    <property type="entry name" value="METHYL JASMONATE ESTERASE 1"/>
    <property type="match status" value="1"/>
</dbReference>
<evidence type="ECO:0000313" key="2">
    <source>
        <dbReference type="EMBL" id="TDZ85719.1"/>
    </source>
</evidence>
<dbReference type="InterPro" id="IPR045889">
    <property type="entry name" value="MES/HNL"/>
</dbReference>
<dbReference type="RefSeq" id="WP_134070060.1">
    <property type="nucleotide sequence ID" value="NZ_PECH01000004.1"/>
</dbReference>
<proteinExistence type="predicted"/>
<dbReference type="AlphaFoldDB" id="A0A4R8S4D1"/>
<dbReference type="GO" id="GO:0009696">
    <property type="term" value="P:salicylic acid metabolic process"/>
    <property type="evidence" value="ECO:0007669"/>
    <property type="project" value="TreeGrafter"/>
</dbReference>
<organism evidence="2 3">
    <name type="scientific">Mycobacteroides salmoniphilum</name>
    <dbReference type="NCBI Taxonomy" id="404941"/>
    <lineage>
        <taxon>Bacteria</taxon>
        <taxon>Bacillati</taxon>
        <taxon>Actinomycetota</taxon>
        <taxon>Actinomycetes</taxon>
        <taxon>Mycobacteriales</taxon>
        <taxon>Mycobacteriaceae</taxon>
        <taxon>Mycobacteroides</taxon>
    </lineage>
</organism>
<evidence type="ECO:0000259" key="1">
    <source>
        <dbReference type="Pfam" id="PF12697"/>
    </source>
</evidence>
<dbReference type="EMBL" id="PECH01000004">
    <property type="protein sequence ID" value="TDZ85719.1"/>
    <property type="molecule type" value="Genomic_DNA"/>
</dbReference>
<dbReference type="GO" id="GO:0009694">
    <property type="term" value="P:jasmonic acid metabolic process"/>
    <property type="evidence" value="ECO:0007669"/>
    <property type="project" value="TreeGrafter"/>
</dbReference>
<name>A0A4R8S4D1_9MYCO</name>
<comment type="caution">
    <text evidence="2">The sequence shown here is derived from an EMBL/GenBank/DDBJ whole genome shotgun (WGS) entry which is preliminary data.</text>
</comment>
<dbReference type="EC" id="3.1.1.88" evidence="2"/>
<dbReference type="Pfam" id="PF12697">
    <property type="entry name" value="Abhydrolase_6"/>
    <property type="match status" value="1"/>
</dbReference>
<sequence>MTTYVLVHGAFHGGWCWERLSPVLEASGHEVYAPSLTGLGDRAAELGPEVGLDAHVNDIVGLIADEDLTDVVLVGHSYAGIVVTAVADQIPSRIALLVYLDTFVAHDGEAVADILPVNVQAFADAAQAEGEGWRVPVAGMPPGVEGCYGVTDEPDLGWLRSMQSPQSLRTFTDVLRLGNPAQLQRVPRAHIHCSGGGEAWTSLRKQLMPRSYPPAGEPVRELETGHDAMITKPDELAAVLDDLVTAHARSGSAHALQ</sequence>
<dbReference type="InterPro" id="IPR029058">
    <property type="entry name" value="AB_hydrolase_fold"/>
</dbReference>
<dbReference type="GO" id="GO:0080032">
    <property type="term" value="F:methyl jasmonate esterase activity"/>
    <property type="evidence" value="ECO:0007669"/>
    <property type="project" value="TreeGrafter"/>
</dbReference>
<dbReference type="GO" id="GO:0080031">
    <property type="term" value="F:methyl salicylate esterase activity"/>
    <property type="evidence" value="ECO:0007669"/>
    <property type="project" value="TreeGrafter"/>
</dbReference>
<protein>
    <submittedName>
        <fullName evidence="2">Pyrethroid hydrolase</fullName>
        <ecNumber evidence="2">3.1.1.88</ecNumber>
    </submittedName>
</protein>
<evidence type="ECO:0000313" key="3">
    <source>
        <dbReference type="Proteomes" id="UP000295117"/>
    </source>
</evidence>
<dbReference type="GO" id="GO:0102209">
    <property type="term" value="F:trans-permethrin hydrolase activity"/>
    <property type="evidence" value="ECO:0007669"/>
    <property type="project" value="UniProtKB-EC"/>
</dbReference>